<accession>A0A2B7XZF3</accession>
<dbReference type="InterPro" id="IPR007219">
    <property type="entry name" value="XnlR_reg_dom"/>
</dbReference>
<dbReference type="SMART" id="SM00066">
    <property type="entry name" value="GAL4"/>
    <property type="match status" value="1"/>
</dbReference>
<dbReference type="PROSITE" id="PS00463">
    <property type="entry name" value="ZN2_CY6_FUNGAL_1"/>
    <property type="match status" value="1"/>
</dbReference>
<name>A0A2B7XZF3_9EURO</name>
<feature type="domain" description="Zn(2)-C6 fungal-type" evidence="10">
    <location>
        <begin position="21"/>
        <end position="51"/>
    </location>
</feature>
<dbReference type="Proteomes" id="UP000223968">
    <property type="component" value="Unassembled WGS sequence"/>
</dbReference>
<dbReference type="PANTHER" id="PTHR47782">
    <property type="entry name" value="ZN(II)2CYS6 TRANSCRIPTION FACTOR (EUROFUNG)-RELATED"/>
    <property type="match status" value="1"/>
</dbReference>
<evidence type="ECO:0000313" key="11">
    <source>
        <dbReference type="EMBL" id="PGH17184.1"/>
    </source>
</evidence>
<gene>
    <name evidence="11" type="ORF">AJ79_01322</name>
</gene>
<reference evidence="11 12" key="1">
    <citation type="submission" date="2017-10" db="EMBL/GenBank/DDBJ databases">
        <title>Comparative genomics in systemic dimorphic fungi from Ajellomycetaceae.</title>
        <authorList>
            <person name="Munoz J.F."/>
            <person name="Mcewen J.G."/>
            <person name="Clay O.K."/>
            <person name="Cuomo C.A."/>
        </authorList>
    </citation>
    <scope>NUCLEOTIDE SEQUENCE [LARGE SCALE GENOMIC DNA]</scope>
    <source>
        <strain evidence="11 12">UAMH5409</strain>
    </source>
</reference>
<proteinExistence type="predicted"/>
<dbReference type="Pfam" id="PF00172">
    <property type="entry name" value="Zn_clus"/>
    <property type="match status" value="1"/>
</dbReference>
<keyword evidence="2" id="KW-0479">Metal-binding</keyword>
<dbReference type="OrthoDB" id="5319458at2759"/>
<organism evidence="11 12">
    <name type="scientific">Helicocarpus griseus UAMH5409</name>
    <dbReference type="NCBI Taxonomy" id="1447875"/>
    <lineage>
        <taxon>Eukaryota</taxon>
        <taxon>Fungi</taxon>
        <taxon>Dikarya</taxon>
        <taxon>Ascomycota</taxon>
        <taxon>Pezizomycotina</taxon>
        <taxon>Eurotiomycetes</taxon>
        <taxon>Eurotiomycetidae</taxon>
        <taxon>Onygenales</taxon>
        <taxon>Ajellomycetaceae</taxon>
        <taxon>Helicocarpus</taxon>
    </lineage>
</organism>
<dbReference type="Gene3D" id="4.10.240.10">
    <property type="entry name" value="Zn(2)-C6 fungal-type DNA-binding domain"/>
    <property type="match status" value="1"/>
</dbReference>
<keyword evidence="7" id="KW-0539">Nucleus</keyword>
<sequence>MASLPLGLETPLLKVSRPVAACSRCRTAKIKCDGKLPACSACERAGKASSCPGATDEFAKGKERSYVASLEGQCERLEKDIAEAKRRRQESIQQGAATEQNGGVRLRIPQGGERAHRKETSDIDDLVGDFGFLSVNATSRDFYGITSSTSFAGLLLTVAVAKPLQSPGGNWRLPPRPEASTIIQGYFDNVYILSPFFIQTNFWTSMDAVYQEGGRFAKNFDHWIVHMVLAIVRASASNIQIARRHVAIALKYAEDVLHPGSIVGIQAILLLAQYSMLDPEHFRTWYLVGTAARVVSDLGVHQEQPSEAYTNETALDLRRRVFYCVYSFDRYMSIAFERALSFSDDSANVPLPAHPPQPAEGLSDWPTPIFPKSIEPAIYLFKIRTIQSKAYHTMFFSGRNPSPTPESSLYTWEVCAEAQDWFNAIPRTTPAQLVIFYNLELFYTFVILLSPSNLSPSVSPLHNVLLFEYAIKFVSQIHQIINSASWPLLLTYIDIQRVYTVASKWRDALDQSFDEILLDAFPEPPTPIPPGTHKPPYVSPVERIDSTGRALKCLYNIRYILNYASTRWNMSTLSDEFQNASVYLEKRLMQAKIQFRSPQHHPINPAPVAAPVPFSTPSYTIHPIQPQYIPQQQQQQQQQQHQEQQQIHLPLPTHLNPLKGYRRS</sequence>
<keyword evidence="8" id="KW-0175">Coiled coil</keyword>
<evidence type="ECO:0000256" key="5">
    <source>
        <dbReference type="ARBA" id="ARBA00023125"/>
    </source>
</evidence>
<evidence type="ECO:0000256" key="3">
    <source>
        <dbReference type="ARBA" id="ARBA00022833"/>
    </source>
</evidence>
<dbReference type="GO" id="GO:0005634">
    <property type="term" value="C:nucleus"/>
    <property type="evidence" value="ECO:0007669"/>
    <property type="project" value="UniProtKB-SubCell"/>
</dbReference>
<protein>
    <recommendedName>
        <fullName evidence="10">Zn(2)-C6 fungal-type domain-containing protein</fullName>
    </recommendedName>
</protein>
<evidence type="ECO:0000259" key="10">
    <source>
        <dbReference type="PROSITE" id="PS50048"/>
    </source>
</evidence>
<dbReference type="InterPro" id="IPR001138">
    <property type="entry name" value="Zn2Cys6_DnaBD"/>
</dbReference>
<feature type="region of interest" description="Disordered" evidence="9">
    <location>
        <begin position="629"/>
        <end position="664"/>
    </location>
</feature>
<evidence type="ECO:0000256" key="4">
    <source>
        <dbReference type="ARBA" id="ARBA00023015"/>
    </source>
</evidence>
<dbReference type="PANTHER" id="PTHR47782:SF2">
    <property type="entry name" value="TRANSCRIPTION FACTOR, PUTATIVE (AFU_ORTHOLOGUE AFUA_4G12570)-RELATED"/>
    <property type="match status" value="1"/>
</dbReference>
<dbReference type="GO" id="GO:0043565">
    <property type="term" value="F:sequence-specific DNA binding"/>
    <property type="evidence" value="ECO:0007669"/>
    <property type="project" value="TreeGrafter"/>
</dbReference>
<feature type="compositionally biased region" description="Low complexity" evidence="9">
    <location>
        <begin position="629"/>
        <end position="648"/>
    </location>
</feature>
<evidence type="ECO:0000256" key="7">
    <source>
        <dbReference type="ARBA" id="ARBA00023242"/>
    </source>
</evidence>
<evidence type="ECO:0000256" key="1">
    <source>
        <dbReference type="ARBA" id="ARBA00004123"/>
    </source>
</evidence>
<keyword evidence="12" id="KW-1185">Reference proteome</keyword>
<evidence type="ECO:0000256" key="6">
    <source>
        <dbReference type="ARBA" id="ARBA00023163"/>
    </source>
</evidence>
<keyword evidence="4" id="KW-0805">Transcription regulation</keyword>
<comment type="subcellular location">
    <subcellularLocation>
        <location evidence="1">Nucleus</location>
    </subcellularLocation>
</comment>
<keyword evidence="6" id="KW-0804">Transcription</keyword>
<feature type="coiled-coil region" evidence="8">
    <location>
        <begin position="67"/>
        <end position="94"/>
    </location>
</feature>
<evidence type="ECO:0000313" key="12">
    <source>
        <dbReference type="Proteomes" id="UP000223968"/>
    </source>
</evidence>
<dbReference type="GO" id="GO:0000981">
    <property type="term" value="F:DNA-binding transcription factor activity, RNA polymerase II-specific"/>
    <property type="evidence" value="ECO:0007669"/>
    <property type="project" value="InterPro"/>
</dbReference>
<dbReference type="PROSITE" id="PS50048">
    <property type="entry name" value="ZN2_CY6_FUNGAL_2"/>
    <property type="match status" value="1"/>
</dbReference>
<keyword evidence="3" id="KW-0862">Zinc</keyword>
<dbReference type="Pfam" id="PF04082">
    <property type="entry name" value="Fungal_trans"/>
    <property type="match status" value="1"/>
</dbReference>
<comment type="caution">
    <text evidence="11">The sequence shown here is derived from an EMBL/GenBank/DDBJ whole genome shotgun (WGS) entry which is preliminary data.</text>
</comment>
<dbReference type="AlphaFoldDB" id="A0A2B7XZF3"/>
<evidence type="ECO:0000256" key="2">
    <source>
        <dbReference type="ARBA" id="ARBA00022723"/>
    </source>
</evidence>
<dbReference type="GO" id="GO:0008270">
    <property type="term" value="F:zinc ion binding"/>
    <property type="evidence" value="ECO:0007669"/>
    <property type="project" value="InterPro"/>
</dbReference>
<dbReference type="GO" id="GO:0006351">
    <property type="term" value="P:DNA-templated transcription"/>
    <property type="evidence" value="ECO:0007669"/>
    <property type="project" value="InterPro"/>
</dbReference>
<keyword evidence="5" id="KW-0238">DNA-binding</keyword>
<evidence type="ECO:0000256" key="8">
    <source>
        <dbReference type="SAM" id="Coils"/>
    </source>
</evidence>
<dbReference type="CDD" id="cd00067">
    <property type="entry name" value="GAL4"/>
    <property type="match status" value="1"/>
</dbReference>
<dbReference type="EMBL" id="PDNB01000012">
    <property type="protein sequence ID" value="PGH17184.1"/>
    <property type="molecule type" value="Genomic_DNA"/>
</dbReference>
<dbReference type="STRING" id="1447875.A0A2B7XZF3"/>
<evidence type="ECO:0000256" key="9">
    <source>
        <dbReference type="SAM" id="MobiDB-lite"/>
    </source>
</evidence>
<dbReference type="GO" id="GO:0045944">
    <property type="term" value="P:positive regulation of transcription by RNA polymerase II"/>
    <property type="evidence" value="ECO:0007669"/>
    <property type="project" value="TreeGrafter"/>
</dbReference>
<dbReference type="SUPFAM" id="SSF57701">
    <property type="entry name" value="Zn2/Cys6 DNA-binding domain"/>
    <property type="match status" value="1"/>
</dbReference>
<dbReference type="SMART" id="SM00906">
    <property type="entry name" value="Fungal_trans"/>
    <property type="match status" value="1"/>
</dbReference>
<dbReference type="InterPro" id="IPR052202">
    <property type="entry name" value="Yeast_MetPath_Reg"/>
</dbReference>
<dbReference type="CDD" id="cd12148">
    <property type="entry name" value="fungal_TF_MHR"/>
    <property type="match status" value="1"/>
</dbReference>
<dbReference type="InterPro" id="IPR036864">
    <property type="entry name" value="Zn2-C6_fun-type_DNA-bd_sf"/>
</dbReference>